<evidence type="ECO:0000256" key="10">
    <source>
        <dbReference type="RuleBase" id="RU363063"/>
    </source>
</evidence>
<keyword evidence="5 10" id="KW-0812">Transmembrane</keyword>
<dbReference type="Pfam" id="PF01762">
    <property type="entry name" value="Galactosyl_T"/>
    <property type="match status" value="1"/>
</dbReference>
<comment type="similarity">
    <text evidence="2 10">Belongs to the glycosyltransferase 31 family.</text>
</comment>
<evidence type="ECO:0000256" key="6">
    <source>
        <dbReference type="ARBA" id="ARBA00022968"/>
    </source>
</evidence>
<organism evidence="12 13">
    <name type="scientific">Globodera pallida</name>
    <name type="common">Potato cyst nematode worm</name>
    <name type="synonym">Heterodera pallida</name>
    <dbReference type="NCBI Taxonomy" id="36090"/>
    <lineage>
        <taxon>Eukaryota</taxon>
        <taxon>Metazoa</taxon>
        <taxon>Ecdysozoa</taxon>
        <taxon>Nematoda</taxon>
        <taxon>Chromadorea</taxon>
        <taxon>Rhabditida</taxon>
        <taxon>Tylenchina</taxon>
        <taxon>Tylenchomorpha</taxon>
        <taxon>Tylenchoidea</taxon>
        <taxon>Heteroderidae</taxon>
        <taxon>Heteroderinae</taxon>
        <taxon>Globodera</taxon>
    </lineage>
</organism>
<reference evidence="12" key="1">
    <citation type="submission" date="2014-05" db="EMBL/GenBank/DDBJ databases">
        <title>The genome and life-stage specific transcriptomes of Globodera pallida elucidate key aspects of plant parasitism by a cyst nematode.</title>
        <authorList>
            <person name="Cotton J.A."/>
            <person name="Lilley C.J."/>
            <person name="Jones L.M."/>
            <person name="Kikuchi T."/>
            <person name="Reid A.J."/>
            <person name="Thorpe P."/>
            <person name="Tsai I.J."/>
            <person name="Beasley H."/>
            <person name="Blok V."/>
            <person name="Cock P.J.A."/>
            <person name="Van den Akker S.E."/>
            <person name="Holroyd N."/>
            <person name="Hunt M."/>
            <person name="Mantelin S."/>
            <person name="Naghra H."/>
            <person name="Pain A."/>
            <person name="Palomares-Rius J.E."/>
            <person name="Zarowiecki M."/>
            <person name="Berriman M."/>
            <person name="Jones J.T."/>
            <person name="Urwin P.E."/>
        </authorList>
    </citation>
    <scope>NUCLEOTIDE SEQUENCE [LARGE SCALE GENOMIC DNA]</scope>
    <source>
        <strain evidence="12">Lindley</strain>
    </source>
</reference>
<feature type="domain" description="MATH" evidence="11">
    <location>
        <begin position="54"/>
        <end position="160"/>
    </location>
</feature>
<dbReference type="PANTHER" id="PTHR11214">
    <property type="entry name" value="BETA-1,3-N-ACETYLGLUCOSAMINYLTRANSFERASE"/>
    <property type="match status" value="1"/>
</dbReference>
<accession>A0A183C571</accession>
<dbReference type="GO" id="GO:0016758">
    <property type="term" value="F:hexosyltransferase activity"/>
    <property type="evidence" value="ECO:0007669"/>
    <property type="project" value="InterPro"/>
</dbReference>
<sequence>MDPKNGFYAKEEDAGTFKAEVITEEPNGMAGVRLVLVNGEVVNVKYKRSGQIMFRMPNFKEFYEGLGPLEVFSDPAEVINGLTWTIEINHCGEHLGIFLYCDGDETDAAWSCRAAFQFSIVSRNKSGECLMKKGKLDSFNIYHVNSTVWGYDDFVTFEVSSTYLRSNFVSAWLIRLLFLAFIIALCYLIFYETQFYKNPQSALIRVFFTEKTQFEIRFKNIRHPYWIRVPPEAPCSKPTKLLILVMSRRGAFVQRNSIRKTWANDALSGTVFRYLIGDPSKTAARNNTKLAEEQQKLDEEFVTFGDLIFLNGIIDSYKNLHLKWYAALQWQQNFCAGAEFLMKTDDDTIVHLPRLAHWIEHKFRPALKKQLATYFGWIISGVKPIRQKGHRWYVSKSAYPHNWYPDYMQGATYMASSQAISAVMRHAHEVDGFNMDDVLFTGILAKLANVTLFSAGDHFRVESSLGAKEKCVDGIPVAIALYGAKNLAEFEEIYEKLDAIKCPKNKVPK</sequence>
<keyword evidence="6 10" id="KW-0735">Signal-anchor</keyword>
<evidence type="ECO:0000313" key="12">
    <source>
        <dbReference type="Proteomes" id="UP000050741"/>
    </source>
</evidence>
<dbReference type="WBParaSite" id="GPLIN_000801600">
    <property type="protein sequence ID" value="GPLIN_000801600"/>
    <property type="gene ID" value="GPLIN_000801600"/>
</dbReference>
<evidence type="ECO:0000259" key="11">
    <source>
        <dbReference type="SMART" id="SM00061"/>
    </source>
</evidence>
<proteinExistence type="inferred from homology"/>
<dbReference type="EC" id="2.4.1.-" evidence="10"/>
<comment type="subcellular location">
    <subcellularLocation>
        <location evidence="1 10">Golgi apparatus membrane</location>
        <topology evidence="1 10">Single-pass type II membrane protein</topology>
    </subcellularLocation>
</comment>
<name>A0A183C571_GLOPA</name>
<feature type="transmembrane region" description="Helical" evidence="10">
    <location>
        <begin position="172"/>
        <end position="191"/>
    </location>
</feature>
<keyword evidence="4" id="KW-0808">Transferase</keyword>
<keyword evidence="3 10" id="KW-0328">Glycosyltransferase</keyword>
<dbReference type="Gene3D" id="3.90.550.50">
    <property type="match status" value="1"/>
</dbReference>
<dbReference type="Pfam" id="PF00917">
    <property type="entry name" value="MATH"/>
    <property type="match status" value="1"/>
</dbReference>
<dbReference type="GO" id="GO:0006493">
    <property type="term" value="P:protein O-linked glycosylation"/>
    <property type="evidence" value="ECO:0007669"/>
    <property type="project" value="TreeGrafter"/>
</dbReference>
<evidence type="ECO:0000256" key="7">
    <source>
        <dbReference type="ARBA" id="ARBA00022989"/>
    </source>
</evidence>
<evidence type="ECO:0000256" key="4">
    <source>
        <dbReference type="ARBA" id="ARBA00022679"/>
    </source>
</evidence>
<protein>
    <recommendedName>
        <fullName evidence="10">Hexosyltransferase</fullName>
        <ecNumber evidence="10">2.4.1.-</ecNumber>
    </recommendedName>
</protein>
<dbReference type="InterPro" id="IPR002659">
    <property type="entry name" value="Glyco_trans_31"/>
</dbReference>
<keyword evidence="8 10" id="KW-0333">Golgi apparatus</keyword>
<keyword evidence="7 10" id="KW-1133">Transmembrane helix</keyword>
<evidence type="ECO:0000256" key="5">
    <source>
        <dbReference type="ARBA" id="ARBA00022692"/>
    </source>
</evidence>
<evidence type="ECO:0000256" key="9">
    <source>
        <dbReference type="ARBA" id="ARBA00023136"/>
    </source>
</evidence>
<reference evidence="13" key="2">
    <citation type="submission" date="2016-06" db="UniProtKB">
        <authorList>
            <consortium name="WormBaseParasite"/>
        </authorList>
    </citation>
    <scope>IDENTIFICATION</scope>
</reference>
<dbReference type="SMART" id="SM00061">
    <property type="entry name" value="MATH"/>
    <property type="match status" value="1"/>
</dbReference>
<keyword evidence="12" id="KW-1185">Reference proteome</keyword>
<dbReference type="SUPFAM" id="SSF49599">
    <property type="entry name" value="TRAF domain-like"/>
    <property type="match status" value="1"/>
</dbReference>
<dbReference type="InterPro" id="IPR002083">
    <property type="entry name" value="MATH/TRAF_dom"/>
</dbReference>
<dbReference type="PANTHER" id="PTHR11214:SF314">
    <property type="entry name" value="HEXOSYLTRANSFERASE"/>
    <property type="match status" value="1"/>
</dbReference>
<keyword evidence="9 10" id="KW-0472">Membrane</keyword>
<evidence type="ECO:0000256" key="1">
    <source>
        <dbReference type="ARBA" id="ARBA00004323"/>
    </source>
</evidence>
<dbReference type="CDD" id="cd00121">
    <property type="entry name" value="MATH"/>
    <property type="match status" value="1"/>
</dbReference>
<dbReference type="GO" id="GO:0000139">
    <property type="term" value="C:Golgi membrane"/>
    <property type="evidence" value="ECO:0007669"/>
    <property type="project" value="UniProtKB-SubCell"/>
</dbReference>
<evidence type="ECO:0000256" key="3">
    <source>
        <dbReference type="ARBA" id="ARBA00022676"/>
    </source>
</evidence>
<dbReference type="Proteomes" id="UP000050741">
    <property type="component" value="Unassembled WGS sequence"/>
</dbReference>
<dbReference type="AlphaFoldDB" id="A0A183C571"/>
<evidence type="ECO:0000256" key="2">
    <source>
        <dbReference type="ARBA" id="ARBA00008661"/>
    </source>
</evidence>
<evidence type="ECO:0000256" key="8">
    <source>
        <dbReference type="ARBA" id="ARBA00023034"/>
    </source>
</evidence>
<dbReference type="Gene3D" id="2.60.210.10">
    <property type="entry name" value="Apoptosis, Tumor Necrosis Factor Receptor Associated Protein 2, Chain A"/>
    <property type="match status" value="1"/>
</dbReference>
<dbReference type="InterPro" id="IPR008974">
    <property type="entry name" value="TRAF-like"/>
</dbReference>
<evidence type="ECO:0000313" key="13">
    <source>
        <dbReference type="WBParaSite" id="GPLIN_000801600"/>
    </source>
</evidence>